<dbReference type="Pfam" id="PF25954">
    <property type="entry name" value="Beta-barrel_RND_2"/>
    <property type="match status" value="1"/>
</dbReference>
<dbReference type="InterPro" id="IPR058647">
    <property type="entry name" value="BSH_CzcB-like"/>
</dbReference>
<dbReference type="GO" id="GO:0060003">
    <property type="term" value="P:copper ion export"/>
    <property type="evidence" value="ECO:0007669"/>
    <property type="project" value="TreeGrafter"/>
</dbReference>
<dbReference type="HOGENOM" id="CLU_018816_13_3_7"/>
<reference evidence="7 8" key="1">
    <citation type="journal article" date="2010" name="Stand. Genomic Sci.">
        <title>Complete genome sequence of Haliangium ochraceum type strain (SMP-2).</title>
        <authorList>
            <consortium name="US DOE Joint Genome Institute (JGI-PGF)"/>
            <person name="Ivanova N."/>
            <person name="Daum C."/>
            <person name="Lang E."/>
            <person name="Abt B."/>
            <person name="Kopitz M."/>
            <person name="Saunders E."/>
            <person name="Lapidus A."/>
            <person name="Lucas S."/>
            <person name="Glavina Del Rio T."/>
            <person name="Nolan M."/>
            <person name="Tice H."/>
            <person name="Copeland A."/>
            <person name="Cheng J.F."/>
            <person name="Chen F."/>
            <person name="Bruce D."/>
            <person name="Goodwin L."/>
            <person name="Pitluck S."/>
            <person name="Mavromatis K."/>
            <person name="Pati A."/>
            <person name="Mikhailova N."/>
            <person name="Chen A."/>
            <person name="Palaniappan K."/>
            <person name="Land M."/>
            <person name="Hauser L."/>
            <person name="Chang Y.J."/>
            <person name="Jeffries C.D."/>
            <person name="Detter J.C."/>
            <person name="Brettin T."/>
            <person name="Rohde M."/>
            <person name="Goker M."/>
            <person name="Bristow J."/>
            <person name="Markowitz V."/>
            <person name="Eisen J.A."/>
            <person name="Hugenholtz P."/>
            <person name="Kyrpides N.C."/>
            <person name="Klenk H.P."/>
        </authorList>
    </citation>
    <scope>NUCLEOTIDE SEQUENCE [LARGE SCALE GENOMIC DNA]</scope>
    <source>
        <strain evidence="8">DSM 14365 / CIP 107738 / JCM 11303 / AJ 13395 / SMP-2</strain>
    </source>
</reference>
<dbReference type="AlphaFoldDB" id="D0LUX8"/>
<organism evidence="7 8">
    <name type="scientific">Haliangium ochraceum (strain DSM 14365 / JCM 11303 / SMP-2)</name>
    <dbReference type="NCBI Taxonomy" id="502025"/>
    <lineage>
        <taxon>Bacteria</taxon>
        <taxon>Pseudomonadati</taxon>
        <taxon>Myxococcota</taxon>
        <taxon>Polyangia</taxon>
        <taxon>Haliangiales</taxon>
        <taxon>Kofleriaceae</taxon>
        <taxon>Haliangium</taxon>
    </lineage>
</organism>
<evidence type="ECO:0000256" key="1">
    <source>
        <dbReference type="ARBA" id="ARBA00009477"/>
    </source>
</evidence>
<dbReference type="Proteomes" id="UP000001880">
    <property type="component" value="Chromosome"/>
</dbReference>
<dbReference type="InterPro" id="IPR051909">
    <property type="entry name" value="MFP_Cation_Efflux"/>
</dbReference>
<dbReference type="FunFam" id="2.40.30.170:FF:000010">
    <property type="entry name" value="Efflux RND transporter periplasmic adaptor subunit"/>
    <property type="match status" value="1"/>
</dbReference>
<feature type="signal peptide" evidence="4">
    <location>
        <begin position="1"/>
        <end position="21"/>
    </location>
</feature>
<keyword evidence="4" id="KW-0732">Signal</keyword>
<dbReference type="GO" id="GO:0030313">
    <property type="term" value="C:cell envelope"/>
    <property type="evidence" value="ECO:0007669"/>
    <property type="project" value="TreeGrafter"/>
</dbReference>
<name>D0LUX8_HALO1</name>
<dbReference type="Gene3D" id="1.10.287.470">
    <property type="entry name" value="Helix hairpin bin"/>
    <property type="match status" value="1"/>
</dbReference>
<dbReference type="InterPro" id="IPR006143">
    <property type="entry name" value="RND_pump_MFP"/>
</dbReference>
<dbReference type="EMBL" id="CP001804">
    <property type="protein sequence ID" value="ACY14018.1"/>
    <property type="molecule type" value="Genomic_DNA"/>
</dbReference>
<feature type="domain" description="CzcB-like barrel-sandwich hybrid" evidence="6">
    <location>
        <begin position="206"/>
        <end position="348"/>
    </location>
</feature>
<feature type="chain" id="PRO_5003011554" evidence="4">
    <location>
        <begin position="22"/>
        <end position="519"/>
    </location>
</feature>
<keyword evidence="3" id="KW-0175">Coiled coil</keyword>
<evidence type="ECO:0000313" key="7">
    <source>
        <dbReference type="EMBL" id="ACY14018.1"/>
    </source>
</evidence>
<dbReference type="eggNOG" id="COG0845">
    <property type="taxonomic scope" value="Bacteria"/>
</dbReference>
<protein>
    <submittedName>
        <fullName evidence="7">Efflux transporter, RND family, MFP subunit</fullName>
    </submittedName>
</protein>
<dbReference type="Gene3D" id="2.40.30.170">
    <property type="match status" value="1"/>
</dbReference>
<dbReference type="Pfam" id="PF25973">
    <property type="entry name" value="BSH_CzcB"/>
    <property type="match status" value="1"/>
</dbReference>
<dbReference type="STRING" id="502025.Hoch_1465"/>
<dbReference type="OrthoDB" id="9806939at2"/>
<keyword evidence="2" id="KW-0813">Transport</keyword>
<dbReference type="GO" id="GO:0022857">
    <property type="term" value="F:transmembrane transporter activity"/>
    <property type="evidence" value="ECO:0007669"/>
    <property type="project" value="InterPro"/>
</dbReference>
<evidence type="ECO:0000256" key="3">
    <source>
        <dbReference type="SAM" id="Coils"/>
    </source>
</evidence>
<dbReference type="RefSeq" id="WP_012826627.1">
    <property type="nucleotide sequence ID" value="NC_013440.1"/>
</dbReference>
<dbReference type="GO" id="GO:0016020">
    <property type="term" value="C:membrane"/>
    <property type="evidence" value="ECO:0007669"/>
    <property type="project" value="InterPro"/>
</dbReference>
<dbReference type="KEGG" id="hoh:Hoch_1465"/>
<accession>D0LUX8</accession>
<dbReference type="PANTHER" id="PTHR30097">
    <property type="entry name" value="CATION EFFLUX SYSTEM PROTEIN CUSB"/>
    <property type="match status" value="1"/>
</dbReference>
<dbReference type="GO" id="GO:0015679">
    <property type="term" value="P:plasma membrane copper ion transport"/>
    <property type="evidence" value="ECO:0007669"/>
    <property type="project" value="TreeGrafter"/>
</dbReference>
<comment type="similarity">
    <text evidence="1">Belongs to the membrane fusion protein (MFP) (TC 8.A.1) family.</text>
</comment>
<dbReference type="PANTHER" id="PTHR30097:SF4">
    <property type="entry name" value="SLR6042 PROTEIN"/>
    <property type="match status" value="1"/>
</dbReference>
<dbReference type="InterPro" id="IPR058792">
    <property type="entry name" value="Beta-barrel_RND_2"/>
</dbReference>
<evidence type="ECO:0000256" key="2">
    <source>
        <dbReference type="ARBA" id="ARBA00022448"/>
    </source>
</evidence>
<keyword evidence="8" id="KW-1185">Reference proteome</keyword>
<dbReference type="SUPFAM" id="SSF111369">
    <property type="entry name" value="HlyD-like secretion proteins"/>
    <property type="match status" value="1"/>
</dbReference>
<dbReference type="PROSITE" id="PS51257">
    <property type="entry name" value="PROKAR_LIPOPROTEIN"/>
    <property type="match status" value="1"/>
</dbReference>
<dbReference type="NCBIfam" id="TIGR01730">
    <property type="entry name" value="RND_mfp"/>
    <property type="match status" value="1"/>
</dbReference>
<gene>
    <name evidence="7" type="ordered locus">Hoch_1465</name>
</gene>
<evidence type="ECO:0000256" key="4">
    <source>
        <dbReference type="SAM" id="SignalP"/>
    </source>
</evidence>
<feature type="domain" description="CusB-like beta-barrel" evidence="5">
    <location>
        <begin position="352"/>
        <end position="427"/>
    </location>
</feature>
<dbReference type="Gene3D" id="2.40.420.20">
    <property type="match status" value="1"/>
</dbReference>
<proteinExistence type="inferred from homology"/>
<evidence type="ECO:0000259" key="5">
    <source>
        <dbReference type="Pfam" id="PF25954"/>
    </source>
</evidence>
<evidence type="ECO:0000259" key="6">
    <source>
        <dbReference type="Pfam" id="PF25973"/>
    </source>
</evidence>
<sequence length="519" mass="54659">MRRWRIFVALSALLASLLASACGERGADRSAPQPAAPQLAAAAAEACEHGLPPALCTKCNPALVAVFQSKGDWCDEHGFPESFCPICNPDALIPDVGETPAAIADWCGGHGLPESKCTKCNPELIPQFQAAGDWCEEHGYPESACPVCNPQEPPSGAERAALEARVVRFRAPDIESSAGIQSEPAQRAQVAAAIECSARIAFDSDRVADIRAIVPGIVRRVRVELGAEVARGAPLFELESTRVGEIQGTLQAARERVRAAQAEVERQRALRASEIASARQLELAEQELASARAEARTAEAMLRMAGAAQSAPSGRYTLSAPLAGTVVRRPAVVGLLASERESLATIADTSVMWALCEVAESDAAGVALGQRVQVDLQGREGAPLAGELTWIAAEVDPRTRTVTARAELANPEGRLRANQFARARIHTGAAHGAALDAVSVPRAAVQRVGEREVVFVRTGVGVYQPRVVVRHGEGERVQVEGRVQPGDEVVTTGAVLLRTEILPGSIGAGCCEVEPPGGD</sequence>
<feature type="coiled-coil region" evidence="3">
    <location>
        <begin position="243"/>
        <end position="301"/>
    </location>
</feature>
<evidence type="ECO:0000313" key="8">
    <source>
        <dbReference type="Proteomes" id="UP000001880"/>
    </source>
</evidence>